<evidence type="ECO:0000313" key="2">
    <source>
        <dbReference type="Proteomes" id="UP001630127"/>
    </source>
</evidence>
<keyword evidence="2" id="KW-1185">Reference proteome</keyword>
<sequence>MVKGSCSEEVGVCVLDGRMGRLTSDTRARNLFDCIRSSREIGYFSGFLDSMGKVDEEEDEDERSRFCNLVDTEDVECLLGTYPLVGLVSEWFEFCAISGAFEAVFPVV</sequence>
<accession>A0ABD2YC25</accession>
<name>A0ABD2YC25_9GENT</name>
<gene>
    <name evidence="1" type="ORF">ACH5RR_034092</name>
</gene>
<proteinExistence type="predicted"/>
<protein>
    <submittedName>
        <fullName evidence="1">Uncharacterized protein</fullName>
    </submittedName>
</protein>
<dbReference type="EMBL" id="JBJUIK010000014">
    <property type="protein sequence ID" value="KAL3504251.1"/>
    <property type="molecule type" value="Genomic_DNA"/>
</dbReference>
<dbReference type="AlphaFoldDB" id="A0ABD2YC25"/>
<evidence type="ECO:0000313" key="1">
    <source>
        <dbReference type="EMBL" id="KAL3504251.1"/>
    </source>
</evidence>
<organism evidence="1 2">
    <name type="scientific">Cinchona calisaya</name>
    <dbReference type="NCBI Taxonomy" id="153742"/>
    <lineage>
        <taxon>Eukaryota</taxon>
        <taxon>Viridiplantae</taxon>
        <taxon>Streptophyta</taxon>
        <taxon>Embryophyta</taxon>
        <taxon>Tracheophyta</taxon>
        <taxon>Spermatophyta</taxon>
        <taxon>Magnoliopsida</taxon>
        <taxon>eudicotyledons</taxon>
        <taxon>Gunneridae</taxon>
        <taxon>Pentapetalae</taxon>
        <taxon>asterids</taxon>
        <taxon>lamiids</taxon>
        <taxon>Gentianales</taxon>
        <taxon>Rubiaceae</taxon>
        <taxon>Cinchonoideae</taxon>
        <taxon>Cinchoneae</taxon>
        <taxon>Cinchona</taxon>
    </lineage>
</organism>
<dbReference type="Proteomes" id="UP001630127">
    <property type="component" value="Unassembled WGS sequence"/>
</dbReference>
<comment type="caution">
    <text evidence="1">The sequence shown here is derived from an EMBL/GenBank/DDBJ whole genome shotgun (WGS) entry which is preliminary data.</text>
</comment>
<reference evidence="1 2" key="1">
    <citation type="submission" date="2024-11" db="EMBL/GenBank/DDBJ databases">
        <title>A near-complete genome assembly of Cinchona calisaya.</title>
        <authorList>
            <person name="Lian D.C."/>
            <person name="Zhao X.W."/>
            <person name="Wei L."/>
        </authorList>
    </citation>
    <scope>NUCLEOTIDE SEQUENCE [LARGE SCALE GENOMIC DNA]</scope>
    <source>
        <tissue evidence="1">Nenye</tissue>
    </source>
</reference>